<comment type="similarity">
    <text evidence="1 5">Belongs to the aldehyde dehydrogenase family.</text>
</comment>
<proteinExistence type="inferred from homology"/>
<dbReference type="AlphaFoldDB" id="A0A7X3FQR9"/>
<evidence type="ECO:0000259" key="6">
    <source>
        <dbReference type="Pfam" id="PF00171"/>
    </source>
</evidence>
<keyword evidence="2 5" id="KW-0560">Oxidoreductase</keyword>
<dbReference type="GO" id="GO:0004030">
    <property type="term" value="F:aldehyde dehydrogenase [NAD(P)+] activity"/>
    <property type="evidence" value="ECO:0007669"/>
    <property type="project" value="UniProtKB-ARBA"/>
</dbReference>
<evidence type="ECO:0000256" key="2">
    <source>
        <dbReference type="ARBA" id="ARBA00023002"/>
    </source>
</evidence>
<dbReference type="InterPro" id="IPR016160">
    <property type="entry name" value="Ald_DH_CS_CYS"/>
</dbReference>
<evidence type="ECO:0000313" key="8">
    <source>
        <dbReference type="Proteomes" id="UP000438106"/>
    </source>
</evidence>
<dbReference type="SUPFAM" id="SSF53720">
    <property type="entry name" value="ALDH-like"/>
    <property type="match status" value="1"/>
</dbReference>
<evidence type="ECO:0000256" key="1">
    <source>
        <dbReference type="ARBA" id="ARBA00009986"/>
    </source>
</evidence>
<comment type="caution">
    <text evidence="7">The sequence shown here is derived from an EMBL/GenBank/DDBJ whole genome shotgun (WGS) entry which is preliminary data.</text>
</comment>
<name>A0A7X3FQR9_9HYPH</name>
<evidence type="ECO:0000256" key="4">
    <source>
        <dbReference type="PROSITE-ProRule" id="PRU10007"/>
    </source>
</evidence>
<evidence type="ECO:0000256" key="3">
    <source>
        <dbReference type="ARBA" id="ARBA00023097"/>
    </source>
</evidence>
<protein>
    <submittedName>
        <fullName evidence="7">Aldehyde dehydrogenase family protein</fullName>
    </submittedName>
</protein>
<dbReference type="Gene3D" id="3.40.605.10">
    <property type="entry name" value="Aldehyde Dehydrogenase, Chain A, domain 1"/>
    <property type="match status" value="1"/>
</dbReference>
<dbReference type="RefSeq" id="WP_157289865.1">
    <property type="nucleotide sequence ID" value="NZ_WQRF01000002.1"/>
</dbReference>
<evidence type="ECO:0000313" key="7">
    <source>
        <dbReference type="EMBL" id="MVS98911.1"/>
    </source>
</evidence>
<dbReference type="Pfam" id="PF00171">
    <property type="entry name" value="Aldedh"/>
    <property type="match status" value="1"/>
</dbReference>
<feature type="domain" description="Aldehyde dehydrogenase" evidence="6">
    <location>
        <begin position="30"/>
        <end position="486"/>
    </location>
</feature>
<accession>A0A7X3FQR9</accession>
<organism evidence="7 8">
    <name type="scientific">Devosia marina</name>
    <dbReference type="NCBI Taxonomy" id="2683198"/>
    <lineage>
        <taxon>Bacteria</taxon>
        <taxon>Pseudomonadati</taxon>
        <taxon>Pseudomonadota</taxon>
        <taxon>Alphaproteobacteria</taxon>
        <taxon>Hyphomicrobiales</taxon>
        <taxon>Devosiaceae</taxon>
        <taxon>Devosia</taxon>
    </lineage>
</organism>
<dbReference type="FunFam" id="3.40.605.10:FF:000001">
    <property type="entry name" value="Aldehyde dehydrogenase 1"/>
    <property type="match status" value="1"/>
</dbReference>
<dbReference type="PROSITE" id="PS00070">
    <property type="entry name" value="ALDEHYDE_DEHYDR_CYS"/>
    <property type="match status" value="1"/>
</dbReference>
<dbReference type="PANTHER" id="PTHR11699">
    <property type="entry name" value="ALDEHYDE DEHYDROGENASE-RELATED"/>
    <property type="match status" value="1"/>
</dbReference>
<reference evidence="7 8" key="1">
    <citation type="submission" date="2019-12" db="EMBL/GenBank/DDBJ databases">
        <title>Devosia maris sp. nov., isolated from the deep seawater.</title>
        <authorList>
            <person name="Liu Y."/>
        </authorList>
    </citation>
    <scope>NUCLEOTIDE SEQUENCE [LARGE SCALE GENOMIC DNA]</scope>
    <source>
        <strain evidence="7 8">L53-10-65</strain>
    </source>
</reference>
<dbReference type="InterPro" id="IPR016161">
    <property type="entry name" value="Ald_DH/histidinol_DH"/>
</dbReference>
<feature type="active site" evidence="4">
    <location>
        <position position="262"/>
    </location>
</feature>
<dbReference type="InterPro" id="IPR015590">
    <property type="entry name" value="Aldehyde_DH_dom"/>
</dbReference>
<dbReference type="InterPro" id="IPR016162">
    <property type="entry name" value="Ald_DH_N"/>
</dbReference>
<dbReference type="PROSITE" id="PS00687">
    <property type="entry name" value="ALDEHYDE_DEHYDR_GLU"/>
    <property type="match status" value="1"/>
</dbReference>
<keyword evidence="8" id="KW-1185">Reference proteome</keyword>
<evidence type="ECO:0000256" key="5">
    <source>
        <dbReference type="RuleBase" id="RU003345"/>
    </source>
</evidence>
<dbReference type="InterPro" id="IPR029510">
    <property type="entry name" value="Ald_DH_CS_GLU"/>
</dbReference>
<gene>
    <name evidence="7" type="ORF">GO014_07755</name>
</gene>
<dbReference type="FunFam" id="3.40.309.10:FF:000012">
    <property type="entry name" value="Betaine aldehyde dehydrogenase"/>
    <property type="match status" value="1"/>
</dbReference>
<keyword evidence="3" id="KW-0558">Oxidation</keyword>
<dbReference type="Proteomes" id="UP000438106">
    <property type="component" value="Unassembled WGS sequence"/>
</dbReference>
<dbReference type="Gene3D" id="3.40.309.10">
    <property type="entry name" value="Aldehyde Dehydrogenase, Chain A, domain 2"/>
    <property type="match status" value="1"/>
</dbReference>
<dbReference type="EMBL" id="WQRF01000002">
    <property type="protein sequence ID" value="MVS98911.1"/>
    <property type="molecule type" value="Genomic_DNA"/>
</dbReference>
<dbReference type="InterPro" id="IPR016163">
    <property type="entry name" value="Ald_DH_C"/>
</dbReference>
<sequence length="496" mass="52524">MTMLELNPEVSDFLASVQGLRIGAEQVQARETLEVLNPSTEEHLARVACGDADHIDAAVDAARKALSGPWGTMSSHDRGVLIWRLADAIEARKDIFGQLDALDNGKPFAKARDVDAIYSARHFRYFAGWASKIEGRTIPVSDPGRFNYTRVEPVGVCGLITPWNYPTLMVAWKLAPALAAGNTIVLKPAEQTPLSALYLADLALEVGFPPGVLNVVPGLGAGAGAALAGHKGIDKIGFTGSTETGRRIVAASTGNLKKVSLELGGKAANIIFPDAEIEAAIEGSFWALFGNNGQSCTAGARLFVHSSIRDQVVAGLARRANALSVGPGMDSESHDLGPVISQQQMDKVLSYVGQGQAEGAQCVAGGKRVRNAGYFVAPTVLDGVTDTMSVAREEIFGPVMAVLSFDDEAEVLARANNTDFGLAAGLWTNDVSRAHRMAARLQAGTIWVNTWGDTDAASPFGGMKQSGYGREMGQEAIALYSQTKSVWLGLKESDLI</sequence>